<dbReference type="Pfam" id="PF12076">
    <property type="entry name" value="CER1-like_C"/>
    <property type="match status" value="1"/>
</dbReference>
<evidence type="ECO:0000256" key="1">
    <source>
        <dbReference type="ARBA" id="ARBA00004141"/>
    </source>
</evidence>
<feature type="transmembrane region" description="Helical" evidence="2">
    <location>
        <begin position="12"/>
        <end position="32"/>
    </location>
</feature>
<comment type="caution">
    <text evidence="4">The sequence shown here is derived from an EMBL/GenBank/DDBJ whole genome shotgun (WGS) entry which is preliminary data.</text>
</comment>
<keyword evidence="2" id="KW-0812">Transmembrane</keyword>
<feature type="domain" description="Very-long-chain aldehyde decarbonylase CER1-like C-terminal" evidence="3">
    <location>
        <begin position="352"/>
        <end position="522"/>
    </location>
</feature>
<keyword evidence="5" id="KW-1185">Reference proteome</keyword>
<dbReference type="Gene3D" id="3.40.50.720">
    <property type="entry name" value="NAD(P)-binding Rossmann-like Domain"/>
    <property type="match status" value="1"/>
</dbReference>
<evidence type="ECO:0000313" key="5">
    <source>
        <dbReference type="Proteomes" id="UP000317650"/>
    </source>
</evidence>
<evidence type="ECO:0000259" key="3">
    <source>
        <dbReference type="Pfam" id="PF12076"/>
    </source>
</evidence>
<name>A0A4S8IGL6_MUSBA</name>
<gene>
    <name evidence="4" type="ORF">C4D60_Mb09t12290</name>
</gene>
<evidence type="ECO:0000313" key="4">
    <source>
        <dbReference type="EMBL" id="THU47129.1"/>
    </source>
</evidence>
<protein>
    <recommendedName>
        <fullName evidence="3">Very-long-chain aldehyde decarbonylase CER1-like C-terminal domain-containing protein</fullName>
    </recommendedName>
</protein>
<accession>A0A4S8IGL6</accession>
<dbReference type="STRING" id="52838.A0A4S8IGL6"/>
<comment type="subcellular location">
    <subcellularLocation>
        <location evidence="1">Membrane</location>
        <topology evidence="1">Multi-pass membrane protein</topology>
    </subcellularLocation>
</comment>
<feature type="transmembrane region" description="Helical" evidence="2">
    <location>
        <begin position="234"/>
        <end position="254"/>
    </location>
</feature>
<sequence length="523" mass="59152">MMHAGKNEQVPDFVFLAHVVDVMSSVHVPFVFRSFSALPFCTKPHMLLLWPGAFVTMLIMWASSKTFLLSFYTLRGRLYQLWVVPRWGFHYFLPFATDGINDQIEQAILRADRLGVKVLSLAALNKVHGAQQRRDLPAWVIPVSAFVEIPHLHANKSNFCLFMPLFDLLGGTLDDKSWELHKEISSGKNEQVPDFVFLAHVVDVMSSVHVPFVFRSFSALPFCTKPHMLLLWPGAFVTMLIMWASSKTFLLSFYTLRGRLYQLWVVPRWGFHYFLPFATDGINDQIEQAILRADRLGVKVLSLAALNKNESLNGGGTLFVNKHPDLRVRVVHGNTLTAAVILSEIPANVTEVFLTGATSKLGRAIALYLCRKRVRVLMLTLSTERFQKIQKEAPVECQEYLVQVTKYQAGQNCKTWIVGKWISLREQRCAPPGTHFHQFVVPPIISFRRDCTYGKLAAMRLPQDVQGLGMCEYTLERGIVHACHAGGAVHLLEGWTHHEVGAIDVDRIDVVWRAALKHGLTPV</sequence>
<dbReference type="GO" id="GO:0016020">
    <property type="term" value="C:membrane"/>
    <property type="evidence" value="ECO:0007669"/>
    <property type="project" value="UniProtKB-SubCell"/>
</dbReference>
<dbReference type="Proteomes" id="UP000317650">
    <property type="component" value="Chromosome 9"/>
</dbReference>
<dbReference type="InterPro" id="IPR036291">
    <property type="entry name" value="NAD(P)-bd_dom_sf"/>
</dbReference>
<evidence type="ECO:0000256" key="2">
    <source>
        <dbReference type="SAM" id="Phobius"/>
    </source>
</evidence>
<proteinExistence type="predicted"/>
<dbReference type="SUPFAM" id="SSF51735">
    <property type="entry name" value="NAD(P)-binding Rossmann-fold domains"/>
    <property type="match status" value="1"/>
</dbReference>
<dbReference type="InterPro" id="IPR021940">
    <property type="entry name" value="CER1-like_C"/>
</dbReference>
<dbReference type="AlphaFoldDB" id="A0A4S8IGL6"/>
<feature type="transmembrane region" description="Helical" evidence="2">
    <location>
        <begin position="52"/>
        <end position="72"/>
    </location>
</feature>
<dbReference type="EMBL" id="PYDT01000010">
    <property type="protein sequence ID" value="THU47129.1"/>
    <property type="molecule type" value="Genomic_DNA"/>
</dbReference>
<keyword evidence="2" id="KW-1133">Transmembrane helix</keyword>
<reference evidence="4 5" key="1">
    <citation type="journal article" date="2019" name="Nat. Plants">
        <title>Genome sequencing of Musa balbisiana reveals subgenome evolution and function divergence in polyploid bananas.</title>
        <authorList>
            <person name="Yao X."/>
        </authorList>
    </citation>
    <scope>NUCLEOTIDE SEQUENCE [LARGE SCALE GENOMIC DNA]</scope>
    <source>
        <strain evidence="5">cv. DH-PKW</strain>
        <tissue evidence="4">Leaves</tissue>
    </source>
</reference>
<keyword evidence="2" id="KW-0472">Membrane</keyword>
<organism evidence="4 5">
    <name type="scientific">Musa balbisiana</name>
    <name type="common">Banana</name>
    <dbReference type="NCBI Taxonomy" id="52838"/>
    <lineage>
        <taxon>Eukaryota</taxon>
        <taxon>Viridiplantae</taxon>
        <taxon>Streptophyta</taxon>
        <taxon>Embryophyta</taxon>
        <taxon>Tracheophyta</taxon>
        <taxon>Spermatophyta</taxon>
        <taxon>Magnoliopsida</taxon>
        <taxon>Liliopsida</taxon>
        <taxon>Zingiberales</taxon>
        <taxon>Musaceae</taxon>
        <taxon>Musa</taxon>
    </lineage>
</organism>